<name>A0ABW3QBZ1_9BACL</name>
<evidence type="ECO:0000313" key="2">
    <source>
        <dbReference type="Proteomes" id="UP001597169"/>
    </source>
</evidence>
<protein>
    <submittedName>
        <fullName evidence="1">Uncharacterized protein</fullName>
    </submittedName>
</protein>
<sequence>MQALNYTLELFRKNDVPFKLSSEEKSERELKVTRISVSQEHILKGHVQKYLKIVETLEKKKQKGRNSLIFLFKGYEQEPRHMYHVPEIKAWVERMFRNKPNLFYMLVNMNENYIHDMVLCLVKPEALTVPKAMQRYIAASSDLILNGADVTPAIRKVTESTFLYAKKLKHNPEELMDICMALLDNTQYEQHLANQKAKSS</sequence>
<accession>A0ABW3QBZ1</accession>
<comment type="caution">
    <text evidence="1">The sequence shown here is derived from an EMBL/GenBank/DDBJ whole genome shotgun (WGS) entry which is preliminary data.</text>
</comment>
<evidence type="ECO:0000313" key="1">
    <source>
        <dbReference type="EMBL" id="MFD1131370.1"/>
    </source>
</evidence>
<dbReference type="EMBL" id="JBHTKX010000009">
    <property type="protein sequence ID" value="MFD1131370.1"/>
    <property type="molecule type" value="Genomic_DNA"/>
</dbReference>
<dbReference type="RefSeq" id="WP_090727748.1">
    <property type="nucleotide sequence ID" value="NZ_JBHTKX010000009.1"/>
</dbReference>
<dbReference type="Proteomes" id="UP001597169">
    <property type="component" value="Unassembled WGS sequence"/>
</dbReference>
<keyword evidence="2" id="KW-1185">Reference proteome</keyword>
<proteinExistence type="predicted"/>
<organism evidence="1 2">
    <name type="scientific">Paenibacillus provencensis</name>
    <dbReference type="NCBI Taxonomy" id="441151"/>
    <lineage>
        <taxon>Bacteria</taxon>
        <taxon>Bacillati</taxon>
        <taxon>Bacillota</taxon>
        <taxon>Bacilli</taxon>
        <taxon>Bacillales</taxon>
        <taxon>Paenibacillaceae</taxon>
        <taxon>Paenibacillus</taxon>
    </lineage>
</organism>
<reference evidence="2" key="1">
    <citation type="journal article" date="2019" name="Int. J. Syst. Evol. Microbiol.">
        <title>The Global Catalogue of Microorganisms (GCM) 10K type strain sequencing project: providing services to taxonomists for standard genome sequencing and annotation.</title>
        <authorList>
            <consortium name="The Broad Institute Genomics Platform"/>
            <consortium name="The Broad Institute Genome Sequencing Center for Infectious Disease"/>
            <person name="Wu L."/>
            <person name="Ma J."/>
        </authorList>
    </citation>
    <scope>NUCLEOTIDE SEQUENCE [LARGE SCALE GENOMIC DNA]</scope>
    <source>
        <strain evidence="2">CCUG 53519</strain>
    </source>
</reference>
<gene>
    <name evidence="1" type="ORF">ACFQ3J_24940</name>
</gene>